<proteinExistence type="inferred from homology"/>
<evidence type="ECO:0000313" key="4">
    <source>
        <dbReference type="EMBL" id="SHJ66993.1"/>
    </source>
</evidence>
<dbReference type="PANTHER" id="PTHR37313:SF2">
    <property type="entry name" value="UPF0749 PROTEIN YLXX"/>
    <property type="match status" value="1"/>
</dbReference>
<dbReference type="Gene3D" id="3.30.70.1880">
    <property type="entry name" value="Protein of unknown function DUF881"/>
    <property type="match status" value="1"/>
</dbReference>
<gene>
    <name evidence="4" type="ORF">SAMN02745248_00649</name>
</gene>
<reference evidence="4 5" key="1">
    <citation type="submission" date="2016-11" db="EMBL/GenBank/DDBJ databases">
        <authorList>
            <person name="Jaros S."/>
            <person name="Januszkiewicz K."/>
            <person name="Wedrychowicz H."/>
        </authorList>
    </citation>
    <scope>NUCLEOTIDE SEQUENCE [LARGE SCALE GENOMIC DNA]</scope>
    <source>
        <strain evidence="4 5">DSM 3090</strain>
    </source>
</reference>
<keyword evidence="3" id="KW-1133">Transmembrane helix</keyword>
<organism evidence="4 5">
    <name type="scientific">Hathewaya proteolytica DSM 3090</name>
    <dbReference type="NCBI Taxonomy" id="1121331"/>
    <lineage>
        <taxon>Bacteria</taxon>
        <taxon>Bacillati</taxon>
        <taxon>Bacillota</taxon>
        <taxon>Clostridia</taxon>
        <taxon>Eubacteriales</taxon>
        <taxon>Clostridiaceae</taxon>
        <taxon>Hathewaya</taxon>
    </lineage>
</organism>
<comment type="similarity">
    <text evidence="1">Belongs to the UPF0749 family.</text>
</comment>
<dbReference type="STRING" id="1121331.SAMN02745248_00649"/>
<keyword evidence="3" id="KW-0812">Transmembrane</keyword>
<evidence type="ECO:0000256" key="1">
    <source>
        <dbReference type="ARBA" id="ARBA00009108"/>
    </source>
</evidence>
<protein>
    <submittedName>
        <fullName evidence="4">Uncharacterized conserved protein YlxW, UPF0749 family</fullName>
    </submittedName>
</protein>
<dbReference type="EMBL" id="FRAD01000005">
    <property type="protein sequence ID" value="SHJ66993.1"/>
    <property type="molecule type" value="Genomic_DNA"/>
</dbReference>
<keyword evidence="3" id="KW-0472">Membrane</keyword>
<dbReference type="OrthoDB" id="9776196at2"/>
<evidence type="ECO:0000313" key="5">
    <source>
        <dbReference type="Proteomes" id="UP000183952"/>
    </source>
</evidence>
<keyword evidence="2" id="KW-0175">Coiled coil</keyword>
<keyword evidence="5" id="KW-1185">Reference proteome</keyword>
<dbReference type="Proteomes" id="UP000183952">
    <property type="component" value="Unassembled WGS sequence"/>
</dbReference>
<dbReference type="InterPro" id="IPR010273">
    <property type="entry name" value="DUF881"/>
</dbReference>
<name>A0A1M6L710_9CLOT</name>
<evidence type="ECO:0000256" key="3">
    <source>
        <dbReference type="SAM" id="Phobius"/>
    </source>
</evidence>
<feature type="coiled-coil region" evidence="2">
    <location>
        <begin position="41"/>
        <end position="75"/>
    </location>
</feature>
<dbReference type="PANTHER" id="PTHR37313">
    <property type="entry name" value="UPF0749 PROTEIN RV1825"/>
    <property type="match status" value="1"/>
</dbReference>
<sequence length="238" mass="26889">MKKNEATIFVFIASIVVGILISMNIKFSSSNDSIFLSVDEFNEEYNRRNALSKNIRDLKKEYDEAIEKLSKYESNSYNLENIESQINDEVRLNEVYLGHEALVGKGLHITLNDAKSFGIEDDYFGSNNIHDTDLLYLINDLRIAGAEAISINGNRVMPNSYTTCGGVYIEIDGAKMVAPFYIDVIGNPSSLKDYILSDESHMKILDIREMQISISESEEVEIPAYAGDYNFKHGKIKK</sequence>
<dbReference type="Pfam" id="PF05949">
    <property type="entry name" value="DUF881"/>
    <property type="match status" value="1"/>
</dbReference>
<dbReference type="AlphaFoldDB" id="A0A1M6L710"/>
<evidence type="ECO:0000256" key="2">
    <source>
        <dbReference type="SAM" id="Coils"/>
    </source>
</evidence>
<dbReference type="RefSeq" id="WP_072902284.1">
    <property type="nucleotide sequence ID" value="NZ_FRAD01000005.1"/>
</dbReference>
<accession>A0A1M6L710</accession>
<feature type="transmembrane region" description="Helical" evidence="3">
    <location>
        <begin position="6"/>
        <end position="25"/>
    </location>
</feature>